<evidence type="ECO:0000256" key="5">
    <source>
        <dbReference type="ARBA" id="ARBA00023239"/>
    </source>
</evidence>
<dbReference type="EMBL" id="CAACYJ010000035">
    <property type="protein sequence ID" value="VFB19815.1"/>
    <property type="molecule type" value="Genomic_DNA"/>
</dbReference>
<evidence type="ECO:0000256" key="2">
    <source>
        <dbReference type="ARBA" id="ARBA00009168"/>
    </source>
</evidence>
<dbReference type="AlphaFoldDB" id="A0A449IK79"/>
<dbReference type="PRINTS" id="PR01342">
    <property type="entry name" value="SALVRPPROT"/>
</dbReference>
<reference evidence="6 7" key="1">
    <citation type="submission" date="2019-02" db="EMBL/GenBank/DDBJ databases">
        <authorList>
            <consortium name="Pathogen Informatics"/>
        </authorList>
    </citation>
    <scope>NUCLEOTIDE SEQUENCE [LARGE SCALE GENOMIC DNA]</scope>
    <source>
        <strain evidence="6 7">3012STDY7103891</strain>
    </source>
</reference>
<comment type="subcellular location">
    <subcellularLocation>
        <location evidence="1">Secreted</location>
    </subcellularLocation>
</comment>
<evidence type="ECO:0000256" key="3">
    <source>
        <dbReference type="ARBA" id="ARBA00022525"/>
    </source>
</evidence>
<dbReference type="InterPro" id="IPR003519">
    <property type="entry name" value="OspF/SpvC"/>
</dbReference>
<dbReference type="InterPro" id="IPR038498">
    <property type="entry name" value="OspF/SpvC_sf"/>
</dbReference>
<dbReference type="Pfam" id="PF03536">
    <property type="entry name" value="VRP3"/>
    <property type="match status" value="1"/>
</dbReference>
<proteinExistence type="inferred from homology"/>
<protein>
    <submittedName>
        <fullName evidence="6">Type III effector HopAI1</fullName>
    </submittedName>
</protein>
<keyword evidence="3" id="KW-0964">Secreted</keyword>
<dbReference type="Proteomes" id="UP000330809">
    <property type="component" value="Unassembled WGS sequence"/>
</dbReference>
<name>A0A449IK79_PSEFR</name>
<evidence type="ECO:0000256" key="4">
    <source>
        <dbReference type="ARBA" id="ARBA00023026"/>
    </source>
</evidence>
<gene>
    <name evidence="6" type="primary">hopAI1</name>
    <name evidence="6" type="ORF">NCTC10754_02423</name>
</gene>
<accession>A0A449IK79</accession>
<keyword evidence="5" id="KW-0456">Lyase</keyword>
<sequence length="241" mass="27424">MPSIRPKLFLNTPPLQPTASAEIKQKTPTQEFLNLNFDSLKAQIKNIPSFHFREAPLIQDYSAMRQNGFSSVHNGFMQNNSGLDAFMHASRQQGKCAGVFDGDKFHVSVKDVDVPRTINALSSLLFSEDCPFDKWKVTDMERAEPNARVSNGAQFTLYVKSDTADSRYTASTLKNIRDFLELLESVISEHNIQPGQHTDSDVRPSHWQFTSYRNELRSDREGSYAQSIALRKEPFFRLVTE</sequence>
<organism evidence="6 7">
    <name type="scientific">Pseudomonas fragi</name>
    <dbReference type="NCBI Taxonomy" id="296"/>
    <lineage>
        <taxon>Bacteria</taxon>
        <taxon>Pseudomonadati</taxon>
        <taxon>Pseudomonadota</taxon>
        <taxon>Gammaproteobacteria</taxon>
        <taxon>Pseudomonadales</taxon>
        <taxon>Pseudomonadaceae</taxon>
        <taxon>Pseudomonas</taxon>
    </lineage>
</organism>
<evidence type="ECO:0000256" key="1">
    <source>
        <dbReference type="ARBA" id="ARBA00004613"/>
    </source>
</evidence>
<evidence type="ECO:0000313" key="6">
    <source>
        <dbReference type="EMBL" id="VFB19815.1"/>
    </source>
</evidence>
<dbReference type="Gene3D" id="3.30.2430.10">
    <property type="entry name" value="phosphothreonine lyase"/>
    <property type="match status" value="1"/>
</dbReference>
<dbReference type="GO" id="GO:0005576">
    <property type="term" value="C:extracellular region"/>
    <property type="evidence" value="ECO:0007669"/>
    <property type="project" value="UniProtKB-SubCell"/>
</dbReference>
<dbReference type="GO" id="GO:0016829">
    <property type="term" value="F:lyase activity"/>
    <property type="evidence" value="ECO:0007669"/>
    <property type="project" value="UniProtKB-KW"/>
</dbReference>
<comment type="similarity">
    <text evidence="2">Belongs to the phosphothreonine lyase family.</text>
</comment>
<evidence type="ECO:0000313" key="7">
    <source>
        <dbReference type="Proteomes" id="UP000330809"/>
    </source>
</evidence>
<keyword evidence="4" id="KW-0843">Virulence</keyword>